<gene>
    <name evidence="1" type="ORF">BDN72DRAFT_816400</name>
</gene>
<organism evidence="1 2">
    <name type="scientific">Pluteus cervinus</name>
    <dbReference type="NCBI Taxonomy" id="181527"/>
    <lineage>
        <taxon>Eukaryota</taxon>
        <taxon>Fungi</taxon>
        <taxon>Dikarya</taxon>
        <taxon>Basidiomycota</taxon>
        <taxon>Agaricomycotina</taxon>
        <taxon>Agaricomycetes</taxon>
        <taxon>Agaricomycetidae</taxon>
        <taxon>Agaricales</taxon>
        <taxon>Pluteineae</taxon>
        <taxon>Pluteaceae</taxon>
        <taxon>Pluteus</taxon>
    </lineage>
</organism>
<dbReference type="EMBL" id="ML208288">
    <property type="protein sequence ID" value="TFK72193.1"/>
    <property type="molecule type" value="Genomic_DNA"/>
</dbReference>
<sequence>MTFASASRAVAQNARQLARHIELKGLPRTATPADIKRAITRINLKGVSDVAIDYYYFTPTERALLTLSNPKYMEENLQALKDFEICGHPIESKVKVIEGLIPQRQRGVKGRKEAAQRGFLTGNGPHAGLPDRQRNVTLWGFPGKIDVEAITPLLDDFGVARNEAGEPNVVKIQPPQGAFTMVSRFLVTLSTETEAHRMVRQLHFTHWMPDVHGTRYILRARIIY</sequence>
<reference evidence="1 2" key="1">
    <citation type="journal article" date="2019" name="Nat. Ecol. Evol.">
        <title>Megaphylogeny resolves global patterns of mushroom evolution.</title>
        <authorList>
            <person name="Varga T."/>
            <person name="Krizsan K."/>
            <person name="Foldi C."/>
            <person name="Dima B."/>
            <person name="Sanchez-Garcia M."/>
            <person name="Sanchez-Ramirez S."/>
            <person name="Szollosi G.J."/>
            <person name="Szarkandi J.G."/>
            <person name="Papp V."/>
            <person name="Albert L."/>
            <person name="Andreopoulos W."/>
            <person name="Angelini C."/>
            <person name="Antonin V."/>
            <person name="Barry K.W."/>
            <person name="Bougher N.L."/>
            <person name="Buchanan P."/>
            <person name="Buyck B."/>
            <person name="Bense V."/>
            <person name="Catcheside P."/>
            <person name="Chovatia M."/>
            <person name="Cooper J."/>
            <person name="Damon W."/>
            <person name="Desjardin D."/>
            <person name="Finy P."/>
            <person name="Geml J."/>
            <person name="Haridas S."/>
            <person name="Hughes K."/>
            <person name="Justo A."/>
            <person name="Karasinski D."/>
            <person name="Kautmanova I."/>
            <person name="Kiss B."/>
            <person name="Kocsube S."/>
            <person name="Kotiranta H."/>
            <person name="LaButti K.M."/>
            <person name="Lechner B.E."/>
            <person name="Liimatainen K."/>
            <person name="Lipzen A."/>
            <person name="Lukacs Z."/>
            <person name="Mihaltcheva S."/>
            <person name="Morgado L.N."/>
            <person name="Niskanen T."/>
            <person name="Noordeloos M.E."/>
            <person name="Ohm R.A."/>
            <person name="Ortiz-Santana B."/>
            <person name="Ovrebo C."/>
            <person name="Racz N."/>
            <person name="Riley R."/>
            <person name="Savchenko A."/>
            <person name="Shiryaev A."/>
            <person name="Soop K."/>
            <person name="Spirin V."/>
            <person name="Szebenyi C."/>
            <person name="Tomsovsky M."/>
            <person name="Tulloss R.E."/>
            <person name="Uehling J."/>
            <person name="Grigoriev I.V."/>
            <person name="Vagvolgyi C."/>
            <person name="Papp T."/>
            <person name="Martin F.M."/>
            <person name="Miettinen O."/>
            <person name="Hibbett D.S."/>
            <person name="Nagy L.G."/>
        </authorList>
    </citation>
    <scope>NUCLEOTIDE SEQUENCE [LARGE SCALE GENOMIC DNA]</scope>
    <source>
        <strain evidence="1 2">NL-1719</strain>
    </source>
</reference>
<dbReference type="Proteomes" id="UP000308600">
    <property type="component" value="Unassembled WGS sequence"/>
</dbReference>
<accession>A0ACD3B2D3</accession>
<proteinExistence type="predicted"/>
<protein>
    <submittedName>
        <fullName evidence="1">Uncharacterized protein</fullName>
    </submittedName>
</protein>
<name>A0ACD3B2D3_9AGAR</name>
<evidence type="ECO:0000313" key="1">
    <source>
        <dbReference type="EMBL" id="TFK72193.1"/>
    </source>
</evidence>
<keyword evidence="2" id="KW-1185">Reference proteome</keyword>
<evidence type="ECO:0000313" key="2">
    <source>
        <dbReference type="Proteomes" id="UP000308600"/>
    </source>
</evidence>